<dbReference type="AlphaFoldDB" id="A0AAD7GKA3"/>
<keyword evidence="3" id="KW-1185">Reference proteome</keyword>
<proteinExistence type="predicted"/>
<name>A0AAD7GKA3_MYCRO</name>
<sequence>MNPLHTDPSSYHGCAASCGISHHGSADRSNNTQQRRLTLAIAIASLLARPPAWNLVHRSSAATLAARPETQRELALPSSPSLLTGAVDRPTARAPAARRYSRTSPHRSNTLLNGPARLYPPSLSAALSALRPSGASWFHSGGCIPVTAAARPIPPHRRMPIHLRGIPRSEFRMAVLVMHSLRRRFCEDIAAGTSVWCFGHTG</sequence>
<comment type="caution">
    <text evidence="2">The sequence shown here is derived from an EMBL/GenBank/DDBJ whole genome shotgun (WGS) entry which is preliminary data.</text>
</comment>
<gene>
    <name evidence="2" type="ORF">B0H17DRAFT_1132723</name>
</gene>
<evidence type="ECO:0000256" key="1">
    <source>
        <dbReference type="SAM" id="MobiDB-lite"/>
    </source>
</evidence>
<organism evidence="2 3">
    <name type="scientific">Mycena rosella</name>
    <name type="common">Pink bonnet</name>
    <name type="synonym">Agaricus rosellus</name>
    <dbReference type="NCBI Taxonomy" id="1033263"/>
    <lineage>
        <taxon>Eukaryota</taxon>
        <taxon>Fungi</taxon>
        <taxon>Dikarya</taxon>
        <taxon>Basidiomycota</taxon>
        <taxon>Agaricomycotina</taxon>
        <taxon>Agaricomycetes</taxon>
        <taxon>Agaricomycetidae</taxon>
        <taxon>Agaricales</taxon>
        <taxon>Marasmiineae</taxon>
        <taxon>Mycenaceae</taxon>
        <taxon>Mycena</taxon>
    </lineage>
</organism>
<dbReference type="EMBL" id="JARKIE010000048">
    <property type="protein sequence ID" value="KAJ7693012.1"/>
    <property type="molecule type" value="Genomic_DNA"/>
</dbReference>
<feature type="region of interest" description="Disordered" evidence="1">
    <location>
        <begin position="71"/>
        <end position="114"/>
    </location>
</feature>
<dbReference type="Proteomes" id="UP001221757">
    <property type="component" value="Unassembled WGS sequence"/>
</dbReference>
<reference evidence="2" key="1">
    <citation type="submission" date="2023-03" db="EMBL/GenBank/DDBJ databases">
        <title>Massive genome expansion in bonnet fungi (Mycena s.s.) driven by repeated elements and novel gene families across ecological guilds.</title>
        <authorList>
            <consortium name="Lawrence Berkeley National Laboratory"/>
            <person name="Harder C.B."/>
            <person name="Miyauchi S."/>
            <person name="Viragh M."/>
            <person name="Kuo A."/>
            <person name="Thoen E."/>
            <person name="Andreopoulos B."/>
            <person name="Lu D."/>
            <person name="Skrede I."/>
            <person name="Drula E."/>
            <person name="Henrissat B."/>
            <person name="Morin E."/>
            <person name="Kohler A."/>
            <person name="Barry K."/>
            <person name="LaButti K."/>
            <person name="Morin E."/>
            <person name="Salamov A."/>
            <person name="Lipzen A."/>
            <person name="Mereny Z."/>
            <person name="Hegedus B."/>
            <person name="Baldrian P."/>
            <person name="Stursova M."/>
            <person name="Weitz H."/>
            <person name="Taylor A."/>
            <person name="Grigoriev I.V."/>
            <person name="Nagy L.G."/>
            <person name="Martin F."/>
            <person name="Kauserud H."/>
        </authorList>
    </citation>
    <scope>NUCLEOTIDE SEQUENCE</scope>
    <source>
        <strain evidence="2">CBHHK067</strain>
    </source>
</reference>
<evidence type="ECO:0000313" key="3">
    <source>
        <dbReference type="Proteomes" id="UP001221757"/>
    </source>
</evidence>
<evidence type="ECO:0000313" key="2">
    <source>
        <dbReference type="EMBL" id="KAJ7693012.1"/>
    </source>
</evidence>
<accession>A0AAD7GKA3</accession>
<protein>
    <submittedName>
        <fullName evidence="2">Uncharacterized protein</fullName>
    </submittedName>
</protein>